<dbReference type="Gene3D" id="3.40.50.10140">
    <property type="entry name" value="Toll/interleukin-1 receptor homology (TIR) domain"/>
    <property type="match status" value="1"/>
</dbReference>
<evidence type="ECO:0000313" key="3">
    <source>
        <dbReference type="EMBL" id="KAK9200176.1"/>
    </source>
</evidence>
<dbReference type="GO" id="GO:0007165">
    <property type="term" value="P:signal transduction"/>
    <property type="evidence" value="ECO:0007669"/>
    <property type="project" value="InterPro"/>
</dbReference>
<dbReference type="InterPro" id="IPR000157">
    <property type="entry name" value="TIR_dom"/>
</dbReference>
<keyword evidence="1" id="KW-0520">NAD</keyword>
<dbReference type="PANTHER" id="PTHR11017:SF570">
    <property type="entry name" value="DISEASE RESISTANCE PROTEIN (TIR-NBS CLASS)-RELATED"/>
    <property type="match status" value="1"/>
</dbReference>
<dbReference type="SUPFAM" id="SSF52058">
    <property type="entry name" value="L domain-like"/>
    <property type="match status" value="1"/>
</dbReference>
<dbReference type="Pfam" id="PF01582">
    <property type="entry name" value="TIR"/>
    <property type="match status" value="1"/>
</dbReference>
<dbReference type="SUPFAM" id="SSF52200">
    <property type="entry name" value="Toll/Interleukin receptor TIR domain"/>
    <property type="match status" value="1"/>
</dbReference>
<dbReference type="AlphaFoldDB" id="A0AAP0M7E4"/>
<dbReference type="FunFam" id="3.40.50.10140:FF:000007">
    <property type="entry name" value="Disease resistance protein (TIR-NBS-LRR class)"/>
    <property type="match status" value="1"/>
</dbReference>
<organism evidence="3 4">
    <name type="scientific">Citrus x changshan-huyou</name>
    <dbReference type="NCBI Taxonomy" id="2935761"/>
    <lineage>
        <taxon>Eukaryota</taxon>
        <taxon>Viridiplantae</taxon>
        <taxon>Streptophyta</taxon>
        <taxon>Embryophyta</taxon>
        <taxon>Tracheophyta</taxon>
        <taxon>Spermatophyta</taxon>
        <taxon>Magnoliopsida</taxon>
        <taxon>eudicotyledons</taxon>
        <taxon>Gunneridae</taxon>
        <taxon>Pentapetalae</taxon>
        <taxon>rosids</taxon>
        <taxon>malvids</taxon>
        <taxon>Sapindales</taxon>
        <taxon>Rutaceae</taxon>
        <taxon>Aurantioideae</taxon>
        <taxon>Citrus</taxon>
    </lineage>
</organism>
<feature type="domain" description="TIR" evidence="2">
    <location>
        <begin position="20"/>
        <end position="183"/>
    </location>
</feature>
<evidence type="ECO:0000256" key="1">
    <source>
        <dbReference type="ARBA" id="ARBA00023027"/>
    </source>
</evidence>
<keyword evidence="4" id="KW-1185">Reference proteome</keyword>
<dbReference type="PRINTS" id="PR00364">
    <property type="entry name" value="DISEASERSIST"/>
</dbReference>
<sequence length="756" mass="86356">MTLSSSSHPHSLSLMDPRKNKYDVFLSFRGEDTRGNFTSHLFSALSKKHIETFIDDQLIRGDEISQSLLDAIEASTISVIIFSEGYASSKWCLDELLKIIDCKNNSGQMVIPVFYRVDPSHVRKQIGSFGDSISNLEERFPEKMQRWRNALTEAANLSGFDSHVTRPESKLIEEIVGEVVKRLDDILFKVITKIWLEWNVELKKLNYYYAPGSYFAHNVREAQETGGLAHLRQQLLSTLFDDRNVKNFPYIILNFQSKRFSCKKVLIVFDGVTHLKQIEFLIGRLDWFASGSRIIITTRDKQVLSNCRVDQIYDVKELVDVDALKLFSRCAFGEDDPTTSYMVLTHEAIKYAKGVPLAIKVLGSFLSGRRKDEWESAMRKLEIVPHMEIQEVLKISYDGLDDHEQDIFLDIACFLVGEDRDQGTKAIKAISLDMSNVSKEIHINPYTFSMMPELSFLKFYGQNKCMITHFEGAPFTDVRYFEWHKSPLKSLNIHAENLVSLILPGSNVGRLWDDVQNLVNLKEIDLSGSKQLTKLPDLSLARNLESLDLWGCSSLMETHSSIQYLNKLAFLYLVSCESLRSLPHTIRSESLFELRLSGCSSLKRFPKISSCFLNNLDLESCGIEELPSSIECLSNLRSLDLLNCTRLEHITSTIFKLKTLESVRISKCSNLKKFPEIPSCIIDEAVIKRQALSKLELNNCSRLESFPSSLYGTAIEELPTCMSVFLDLLHCLMICSRLDHLPRSIFKLKYLKDLDL</sequence>
<dbReference type="InterPro" id="IPR032675">
    <property type="entry name" value="LRR_dom_sf"/>
</dbReference>
<dbReference type="GO" id="GO:0006952">
    <property type="term" value="P:defense response"/>
    <property type="evidence" value="ECO:0007669"/>
    <property type="project" value="InterPro"/>
</dbReference>
<dbReference type="InterPro" id="IPR027417">
    <property type="entry name" value="P-loop_NTPase"/>
</dbReference>
<reference evidence="3 4" key="1">
    <citation type="submission" date="2024-05" db="EMBL/GenBank/DDBJ databases">
        <title>Haplotype-resolved chromosome-level genome assembly of Huyou (Citrus changshanensis).</title>
        <authorList>
            <person name="Miao C."/>
            <person name="Chen W."/>
            <person name="Wu Y."/>
            <person name="Wang L."/>
            <person name="Zhao S."/>
            <person name="Grierson D."/>
            <person name="Xu C."/>
            <person name="Chen K."/>
        </authorList>
    </citation>
    <scope>NUCLEOTIDE SEQUENCE [LARGE SCALE GENOMIC DNA]</scope>
    <source>
        <strain evidence="3">01-14</strain>
        <tissue evidence="3">Leaf</tissue>
    </source>
</reference>
<evidence type="ECO:0000313" key="4">
    <source>
        <dbReference type="Proteomes" id="UP001428341"/>
    </source>
</evidence>
<dbReference type="InterPro" id="IPR035897">
    <property type="entry name" value="Toll_tir_struct_dom_sf"/>
</dbReference>
<dbReference type="PANTHER" id="PTHR11017">
    <property type="entry name" value="LEUCINE-RICH REPEAT-CONTAINING PROTEIN"/>
    <property type="match status" value="1"/>
</dbReference>
<dbReference type="EMBL" id="JBCGBO010000005">
    <property type="protein sequence ID" value="KAK9200176.1"/>
    <property type="molecule type" value="Genomic_DNA"/>
</dbReference>
<dbReference type="InterPro" id="IPR044974">
    <property type="entry name" value="Disease_R_plants"/>
</dbReference>
<dbReference type="Proteomes" id="UP001428341">
    <property type="component" value="Unassembled WGS sequence"/>
</dbReference>
<dbReference type="InterPro" id="IPR042197">
    <property type="entry name" value="Apaf_helical"/>
</dbReference>
<dbReference type="Gene3D" id="3.40.50.300">
    <property type="entry name" value="P-loop containing nucleotide triphosphate hydrolases"/>
    <property type="match status" value="1"/>
</dbReference>
<dbReference type="GO" id="GO:0043531">
    <property type="term" value="F:ADP binding"/>
    <property type="evidence" value="ECO:0007669"/>
    <property type="project" value="InterPro"/>
</dbReference>
<name>A0AAP0M7E4_9ROSI</name>
<protein>
    <recommendedName>
        <fullName evidence="2">TIR domain-containing protein</fullName>
    </recommendedName>
</protein>
<dbReference type="Gene3D" id="1.10.8.430">
    <property type="entry name" value="Helical domain of apoptotic protease-activating factors"/>
    <property type="match status" value="1"/>
</dbReference>
<dbReference type="PROSITE" id="PS50104">
    <property type="entry name" value="TIR"/>
    <property type="match status" value="1"/>
</dbReference>
<dbReference type="SUPFAM" id="SSF52540">
    <property type="entry name" value="P-loop containing nucleoside triphosphate hydrolases"/>
    <property type="match status" value="1"/>
</dbReference>
<evidence type="ECO:0000259" key="2">
    <source>
        <dbReference type="PROSITE" id="PS50104"/>
    </source>
</evidence>
<accession>A0AAP0M7E4</accession>
<gene>
    <name evidence="3" type="ORF">WN944_015372</name>
</gene>
<proteinExistence type="predicted"/>
<dbReference type="Gene3D" id="3.80.10.10">
    <property type="entry name" value="Ribonuclease Inhibitor"/>
    <property type="match status" value="2"/>
</dbReference>
<dbReference type="SMART" id="SM00255">
    <property type="entry name" value="TIR"/>
    <property type="match status" value="1"/>
</dbReference>
<comment type="caution">
    <text evidence="3">The sequence shown here is derived from an EMBL/GenBank/DDBJ whole genome shotgun (WGS) entry which is preliminary data.</text>
</comment>